<dbReference type="AlphaFoldDB" id="A0A7W9LZN9"/>
<dbReference type="SMART" id="SM00327">
    <property type="entry name" value="VWA"/>
    <property type="match status" value="1"/>
</dbReference>
<sequence>MTSGTQPRITLAVEQNEYLSPGDTEMHAVLTVTAAGLGGMAGPDGADAAEVIAVDCSSSMLYPPTKIASAREAAAAAIDALRDGVHFAVVAGTDTAREVYPKDGRLIVATSESRAMAKQAVRRLRPDGGTAIGTWLRLADRLLAAHPSAIRHVMLLTDGRDEHETRQELDAVLADCEGRFTCDARGIGADWSPEELLRIVSVLHGSADAVRAGDELVADFAGMMRTAMDKVVPDIRIRVRIGRSARLRFVRQVLPTQADLTEHGTRVDQRTTVFSTGAWGEESRDFHVCLDVSRDDAPLNEEVQVARADLEVDHPGADRGGPGVIRVRWTADLKLSSVIHPLVAHYSRQTELGAAMMAGYDAYDVGDARRAEEQWGLAVALASATGNAEALRRLGRLVDVVGEPAAGVVRVKPSLSPEDLLSSAMGSVKSNRVPPGEVVEVAEVEGPDVVCPNCGLVWPPGWVYCEGCRHRIGAPS</sequence>
<accession>A0A7W9LZN9</accession>
<dbReference type="Gene3D" id="1.20.120.1690">
    <property type="match status" value="1"/>
</dbReference>
<organism evidence="2 3">
    <name type="scientific">Saccharothrix ecbatanensis</name>
    <dbReference type="NCBI Taxonomy" id="1105145"/>
    <lineage>
        <taxon>Bacteria</taxon>
        <taxon>Bacillati</taxon>
        <taxon>Actinomycetota</taxon>
        <taxon>Actinomycetes</taxon>
        <taxon>Pseudonocardiales</taxon>
        <taxon>Pseudonocardiaceae</taxon>
        <taxon>Saccharothrix</taxon>
    </lineage>
</organism>
<dbReference type="InterPro" id="IPR051266">
    <property type="entry name" value="CLCR"/>
</dbReference>
<dbReference type="EMBL" id="JACHMO010000001">
    <property type="protein sequence ID" value="MBB5802105.1"/>
    <property type="molecule type" value="Genomic_DNA"/>
</dbReference>
<dbReference type="SUPFAM" id="SSF53300">
    <property type="entry name" value="vWA-like"/>
    <property type="match status" value="1"/>
</dbReference>
<gene>
    <name evidence="2" type="ORF">F4560_001873</name>
</gene>
<keyword evidence="3" id="KW-1185">Reference proteome</keyword>
<dbReference type="PROSITE" id="PS50234">
    <property type="entry name" value="VWFA"/>
    <property type="match status" value="1"/>
</dbReference>
<dbReference type="CDD" id="cd00198">
    <property type="entry name" value="vWFA"/>
    <property type="match status" value="1"/>
</dbReference>
<dbReference type="InterPro" id="IPR036465">
    <property type="entry name" value="vWFA_dom_sf"/>
</dbReference>
<evidence type="ECO:0000313" key="2">
    <source>
        <dbReference type="EMBL" id="MBB5802105.1"/>
    </source>
</evidence>
<evidence type="ECO:0000313" key="3">
    <source>
        <dbReference type="Proteomes" id="UP000552097"/>
    </source>
</evidence>
<feature type="domain" description="VWFA" evidence="1">
    <location>
        <begin position="49"/>
        <end position="231"/>
    </location>
</feature>
<dbReference type="PANTHER" id="PTHR10579:SF43">
    <property type="entry name" value="ZINC FINGER (C3HC4-TYPE RING FINGER) FAMILY PROTEIN"/>
    <property type="match status" value="1"/>
</dbReference>
<dbReference type="Gene3D" id="3.40.50.410">
    <property type="entry name" value="von Willebrand factor, type A domain"/>
    <property type="match status" value="1"/>
</dbReference>
<comment type="caution">
    <text evidence="2">The sequence shown here is derived from an EMBL/GenBank/DDBJ whole genome shotgun (WGS) entry which is preliminary data.</text>
</comment>
<protein>
    <submittedName>
        <fullName evidence="2">Ca-activated chloride channel family protein</fullName>
    </submittedName>
</protein>
<evidence type="ECO:0000259" key="1">
    <source>
        <dbReference type="PROSITE" id="PS50234"/>
    </source>
</evidence>
<dbReference type="Gene3D" id="2.60.40.3670">
    <property type="match status" value="1"/>
</dbReference>
<reference evidence="2 3" key="1">
    <citation type="submission" date="2020-08" db="EMBL/GenBank/DDBJ databases">
        <title>Sequencing the genomes of 1000 actinobacteria strains.</title>
        <authorList>
            <person name="Klenk H.-P."/>
        </authorList>
    </citation>
    <scope>NUCLEOTIDE SEQUENCE [LARGE SCALE GENOMIC DNA]</scope>
    <source>
        <strain evidence="2 3">DSM 45486</strain>
    </source>
</reference>
<proteinExistence type="predicted"/>
<dbReference type="RefSeq" id="WP_184918612.1">
    <property type="nucleotide sequence ID" value="NZ_JACHMO010000001.1"/>
</dbReference>
<dbReference type="InterPro" id="IPR002035">
    <property type="entry name" value="VWF_A"/>
</dbReference>
<dbReference type="PANTHER" id="PTHR10579">
    <property type="entry name" value="CALCIUM-ACTIVATED CHLORIDE CHANNEL REGULATOR"/>
    <property type="match status" value="1"/>
</dbReference>
<dbReference type="Pfam" id="PF13768">
    <property type="entry name" value="VWA_3"/>
    <property type="match status" value="1"/>
</dbReference>
<dbReference type="Proteomes" id="UP000552097">
    <property type="component" value="Unassembled WGS sequence"/>
</dbReference>
<name>A0A7W9LZN9_9PSEU</name>